<evidence type="ECO:0000313" key="1">
    <source>
        <dbReference type="EMBL" id="GJN11229.1"/>
    </source>
</evidence>
<reference evidence="1" key="2">
    <citation type="submission" date="2021-12" db="EMBL/GenBank/DDBJ databases">
        <title>Resequencing data analysis of finger millet.</title>
        <authorList>
            <person name="Hatakeyama M."/>
            <person name="Aluri S."/>
            <person name="Balachadran M.T."/>
            <person name="Sivarajan S.R."/>
            <person name="Poveda L."/>
            <person name="Shimizu-Inatsugi R."/>
            <person name="Schlapbach R."/>
            <person name="Sreeman S.M."/>
            <person name="Shimizu K.K."/>
        </authorList>
    </citation>
    <scope>NUCLEOTIDE SEQUENCE</scope>
</reference>
<keyword evidence="2" id="KW-1185">Reference proteome</keyword>
<dbReference type="Proteomes" id="UP001054889">
    <property type="component" value="Unassembled WGS sequence"/>
</dbReference>
<dbReference type="PANTHER" id="PTHR33165">
    <property type="entry name" value="F-BOX DOMAIN CONTAINING PROTEIN-LIKE-RELATED"/>
    <property type="match status" value="1"/>
</dbReference>
<reference evidence="1" key="1">
    <citation type="journal article" date="2018" name="DNA Res.">
        <title>Multiple hybrid de novo genome assembly of finger millet, an orphan allotetraploid crop.</title>
        <authorList>
            <person name="Hatakeyama M."/>
            <person name="Aluri S."/>
            <person name="Balachadran M.T."/>
            <person name="Sivarajan S.R."/>
            <person name="Patrignani A."/>
            <person name="Gruter S."/>
            <person name="Poveda L."/>
            <person name="Shimizu-Inatsugi R."/>
            <person name="Baeten J."/>
            <person name="Francoijs K.J."/>
            <person name="Nataraja K.N."/>
            <person name="Reddy Y.A.N."/>
            <person name="Phadnis S."/>
            <person name="Ravikumar R.L."/>
            <person name="Schlapbach R."/>
            <person name="Sreeman S.M."/>
            <person name="Shimizu K.K."/>
        </authorList>
    </citation>
    <scope>NUCLEOTIDE SEQUENCE</scope>
</reference>
<dbReference type="EMBL" id="BQKI01000018">
    <property type="protein sequence ID" value="GJN11229.1"/>
    <property type="molecule type" value="Genomic_DNA"/>
</dbReference>
<comment type="caution">
    <text evidence="1">The sequence shown here is derived from an EMBL/GenBank/DDBJ whole genome shotgun (WGS) entry which is preliminary data.</text>
</comment>
<dbReference type="AlphaFoldDB" id="A0AAV5DKQ3"/>
<organism evidence="1 2">
    <name type="scientific">Eleusine coracana subsp. coracana</name>
    <dbReference type="NCBI Taxonomy" id="191504"/>
    <lineage>
        <taxon>Eukaryota</taxon>
        <taxon>Viridiplantae</taxon>
        <taxon>Streptophyta</taxon>
        <taxon>Embryophyta</taxon>
        <taxon>Tracheophyta</taxon>
        <taxon>Spermatophyta</taxon>
        <taxon>Magnoliopsida</taxon>
        <taxon>Liliopsida</taxon>
        <taxon>Poales</taxon>
        <taxon>Poaceae</taxon>
        <taxon>PACMAD clade</taxon>
        <taxon>Chloridoideae</taxon>
        <taxon>Cynodonteae</taxon>
        <taxon>Eleusininae</taxon>
        <taxon>Eleusine</taxon>
    </lineage>
</organism>
<evidence type="ECO:0000313" key="2">
    <source>
        <dbReference type="Proteomes" id="UP001054889"/>
    </source>
</evidence>
<name>A0AAV5DKQ3_ELECO</name>
<accession>A0AAV5DKQ3</accession>
<gene>
    <name evidence="1" type="primary">ga29403</name>
    <name evidence="1" type="ORF">PR202_ga29403</name>
</gene>
<proteinExistence type="predicted"/>
<sequence length="216" mass="23906">MTTTCPAAAWGAKAARTVLRGTTAKRRRIRDWANLADGPAGLIAERVLAADVADYLRFRAVCRPWRLCCADPRRHSALDGRFHPRRWIVLDKQALGGGRRCRRFINFTTGDYLWVSGVGLADASTVGVAFRHPIGLVVAKPSDERWTVVRSGYVDSTLPFAGRFYCAIGTRVMVLSSNSGSDQQHPKKLLTAVWSGASRFRECHQTPFTWSKTVGS</sequence>
<protein>
    <submittedName>
        <fullName evidence="1">Uncharacterized protein</fullName>
    </submittedName>
</protein>